<evidence type="ECO:0000313" key="4">
    <source>
        <dbReference type="Proteomes" id="UP001174694"/>
    </source>
</evidence>
<gene>
    <name evidence="3" type="ORF">NKR23_g7853</name>
</gene>
<reference evidence="3" key="1">
    <citation type="submission" date="2022-07" db="EMBL/GenBank/DDBJ databases">
        <title>Fungi with potential for degradation of polypropylene.</title>
        <authorList>
            <person name="Gostincar C."/>
        </authorList>
    </citation>
    <scope>NUCLEOTIDE SEQUENCE</scope>
    <source>
        <strain evidence="3">EXF-13308</strain>
    </source>
</reference>
<dbReference type="SUPFAM" id="SSF49785">
    <property type="entry name" value="Galactose-binding domain-like"/>
    <property type="match status" value="1"/>
</dbReference>
<keyword evidence="1 3" id="KW-0378">Hydrolase</keyword>
<keyword evidence="4" id="KW-1185">Reference proteome</keyword>
<proteinExistence type="predicted"/>
<evidence type="ECO:0000313" key="3">
    <source>
        <dbReference type="EMBL" id="KAJ9139379.1"/>
    </source>
</evidence>
<dbReference type="PANTHER" id="PTHR43056">
    <property type="entry name" value="PEPTIDASE S9 PROLYL OLIGOPEPTIDASE"/>
    <property type="match status" value="1"/>
</dbReference>
<sequence length="591" mass="66052">MPAPCQIARKEIDSPKIGHMGYQGFLKGKTKIHLKGSAPFKQRVLPCDILVENDVPLKLRDGVVIYADIYRPPDGGEKVPAIFSWSPFGKKLNGLMWLQKMTPYNIGVSSTTISGLEKFEGPDPATFVDRGYAVVNTDTRGVGDSEGMCVIMGTQEGEDGHDAVEAVAAMPWCSGSVGMAGNSHLAIAQWFIAQQRPPSLKAIAPWEGCGDLFREQFVRGGIWSGDFFDHISKVLIHGYHGMEDFKEMYRRSGGVGNDYWYDKRPDMTKINIPAYITSSFSSALHPMGSIRGYMHVDNPNKWLRFSPYQEWYDIWAVPKYTEELLAFFDRYLKGIENSWEATPHVRMCTILFGEKDAVSDEPVESFPPPQTIDRDLYFGQDGTLGFEKPAAAPFSTQYHSEDAKSSVKWAYTFDKPSRLCGIPKAVLYMSCDDHDDMDVYVMVRKLDKSGNPMMAINCPWSAIPPNTIEEIPEDKTSDILLYTGPLGVLRASHREFDLSKSMHPNYPFHPHARTAKVPKGEVVKLEIGIFAMSVGYEAGESVQVEVVGQSPQIQSFGPLKGKKSSEENRGVHKVHCSSEYPSHILLPFFET</sequence>
<evidence type="ECO:0000259" key="2">
    <source>
        <dbReference type="SMART" id="SM00939"/>
    </source>
</evidence>
<dbReference type="InterPro" id="IPR000383">
    <property type="entry name" value="Xaa-Pro-like_dom"/>
</dbReference>
<dbReference type="Pfam" id="PF08530">
    <property type="entry name" value="PepX_C"/>
    <property type="match status" value="1"/>
</dbReference>
<dbReference type="Gene3D" id="3.40.50.1820">
    <property type="entry name" value="alpha/beta hydrolase"/>
    <property type="match status" value="1"/>
</dbReference>
<dbReference type="AlphaFoldDB" id="A0AA38R997"/>
<dbReference type="GO" id="GO:0008239">
    <property type="term" value="F:dipeptidyl-peptidase activity"/>
    <property type="evidence" value="ECO:0007669"/>
    <property type="project" value="InterPro"/>
</dbReference>
<dbReference type="SMART" id="SM00939">
    <property type="entry name" value="PepX_C"/>
    <property type="match status" value="1"/>
</dbReference>
<dbReference type="InterPro" id="IPR013736">
    <property type="entry name" value="Xaa-Pro_dipept_C"/>
</dbReference>
<dbReference type="InterPro" id="IPR029058">
    <property type="entry name" value="AB_hydrolase_fold"/>
</dbReference>
<dbReference type="PANTHER" id="PTHR43056:SF10">
    <property type="entry name" value="COCE_NOND FAMILY, PUTATIVE (AFU_ORTHOLOGUE AFUA_7G00600)-RELATED"/>
    <property type="match status" value="1"/>
</dbReference>
<dbReference type="InterPro" id="IPR005674">
    <property type="entry name" value="CocE/Ser_esterase"/>
</dbReference>
<dbReference type="Gene3D" id="1.10.3020.20">
    <property type="match status" value="1"/>
</dbReference>
<feature type="domain" description="Xaa-Pro dipeptidyl-peptidase C-terminal" evidence="2">
    <location>
        <begin position="325"/>
        <end position="585"/>
    </location>
</feature>
<dbReference type="Proteomes" id="UP001174694">
    <property type="component" value="Unassembled WGS sequence"/>
</dbReference>
<dbReference type="Pfam" id="PF02129">
    <property type="entry name" value="Peptidase_S15"/>
    <property type="match status" value="1"/>
</dbReference>
<organism evidence="3 4">
    <name type="scientific">Pleurostoma richardsiae</name>
    <dbReference type="NCBI Taxonomy" id="41990"/>
    <lineage>
        <taxon>Eukaryota</taxon>
        <taxon>Fungi</taxon>
        <taxon>Dikarya</taxon>
        <taxon>Ascomycota</taxon>
        <taxon>Pezizomycotina</taxon>
        <taxon>Sordariomycetes</taxon>
        <taxon>Sordariomycetidae</taxon>
        <taxon>Calosphaeriales</taxon>
        <taxon>Pleurostomataceae</taxon>
        <taxon>Pleurostoma</taxon>
    </lineage>
</organism>
<dbReference type="NCBIfam" id="TIGR00976">
    <property type="entry name" value="CocE_NonD"/>
    <property type="match status" value="1"/>
</dbReference>
<evidence type="ECO:0000256" key="1">
    <source>
        <dbReference type="ARBA" id="ARBA00022801"/>
    </source>
</evidence>
<dbReference type="EMBL" id="JANBVO010000026">
    <property type="protein sequence ID" value="KAJ9139379.1"/>
    <property type="molecule type" value="Genomic_DNA"/>
</dbReference>
<comment type="caution">
    <text evidence="3">The sequence shown here is derived from an EMBL/GenBank/DDBJ whole genome shotgun (WGS) entry which is preliminary data.</text>
</comment>
<protein>
    <submittedName>
        <fullName evidence="3">CocE/NonD hydrolase</fullName>
    </submittedName>
</protein>
<dbReference type="InterPro" id="IPR008979">
    <property type="entry name" value="Galactose-bd-like_sf"/>
</dbReference>
<name>A0AA38R997_9PEZI</name>
<accession>A0AA38R997</accession>
<dbReference type="InterPro" id="IPR050585">
    <property type="entry name" value="Xaa-Pro_dipeptidyl-ppase/CocE"/>
</dbReference>
<dbReference type="Gene3D" id="2.60.120.260">
    <property type="entry name" value="Galactose-binding domain-like"/>
    <property type="match status" value="1"/>
</dbReference>
<dbReference type="SUPFAM" id="SSF53474">
    <property type="entry name" value="alpha/beta-Hydrolases"/>
    <property type="match status" value="1"/>
</dbReference>